<name>A0A6V7X524_MELEN</name>
<proteinExistence type="predicted"/>
<dbReference type="AlphaFoldDB" id="A0A6V7X524"/>
<accession>A0A6V7X524</accession>
<comment type="caution">
    <text evidence="1">The sequence shown here is derived from an EMBL/GenBank/DDBJ whole genome shotgun (WGS) entry which is preliminary data.</text>
</comment>
<organism evidence="1 2">
    <name type="scientific">Meloidogyne enterolobii</name>
    <name type="common">Root-knot nematode worm</name>
    <name type="synonym">Meloidogyne mayaguensis</name>
    <dbReference type="NCBI Taxonomy" id="390850"/>
    <lineage>
        <taxon>Eukaryota</taxon>
        <taxon>Metazoa</taxon>
        <taxon>Ecdysozoa</taxon>
        <taxon>Nematoda</taxon>
        <taxon>Chromadorea</taxon>
        <taxon>Rhabditida</taxon>
        <taxon>Tylenchina</taxon>
        <taxon>Tylenchomorpha</taxon>
        <taxon>Tylenchoidea</taxon>
        <taxon>Meloidogynidae</taxon>
        <taxon>Meloidogyninae</taxon>
        <taxon>Meloidogyne</taxon>
    </lineage>
</organism>
<dbReference type="Proteomes" id="UP000580250">
    <property type="component" value="Unassembled WGS sequence"/>
</dbReference>
<reference evidence="1 2" key="1">
    <citation type="submission" date="2020-08" db="EMBL/GenBank/DDBJ databases">
        <authorList>
            <person name="Koutsovoulos G."/>
            <person name="Danchin GJ E."/>
        </authorList>
    </citation>
    <scope>NUCLEOTIDE SEQUENCE [LARGE SCALE GENOMIC DNA]</scope>
</reference>
<gene>
    <name evidence="1" type="ORF">MENT_LOCUS47074</name>
</gene>
<sequence length="57" mass="6829">MHNSIWSLINFHKSVLQMLLVIVVQDRYKGNKNNFTDKSKQLCKIDKINMFFESRRA</sequence>
<evidence type="ECO:0000313" key="1">
    <source>
        <dbReference type="EMBL" id="CAD2194087.1"/>
    </source>
</evidence>
<protein>
    <submittedName>
        <fullName evidence="1">Uncharacterized protein</fullName>
    </submittedName>
</protein>
<dbReference type="EMBL" id="CAJEWN010001083">
    <property type="protein sequence ID" value="CAD2194087.1"/>
    <property type="molecule type" value="Genomic_DNA"/>
</dbReference>
<evidence type="ECO:0000313" key="2">
    <source>
        <dbReference type="Proteomes" id="UP000580250"/>
    </source>
</evidence>